<keyword evidence="2" id="KW-0472">Membrane</keyword>
<keyword evidence="4" id="KW-1185">Reference proteome</keyword>
<dbReference type="Proteomes" id="UP001500416">
    <property type="component" value="Unassembled WGS sequence"/>
</dbReference>
<feature type="transmembrane region" description="Helical" evidence="2">
    <location>
        <begin position="29"/>
        <end position="52"/>
    </location>
</feature>
<gene>
    <name evidence="3" type="ORF">GCM10010492_13290</name>
</gene>
<keyword evidence="2" id="KW-0812">Transmembrane</keyword>
<accession>A0ABN0TAP4</accession>
<feature type="transmembrane region" description="Helical" evidence="2">
    <location>
        <begin position="99"/>
        <end position="119"/>
    </location>
</feature>
<evidence type="ECO:0000313" key="4">
    <source>
        <dbReference type="Proteomes" id="UP001500416"/>
    </source>
</evidence>
<dbReference type="EMBL" id="BAAABU010000002">
    <property type="protein sequence ID" value="GAA0216786.1"/>
    <property type="molecule type" value="Genomic_DNA"/>
</dbReference>
<evidence type="ECO:0000313" key="3">
    <source>
        <dbReference type="EMBL" id="GAA0216786.1"/>
    </source>
</evidence>
<protein>
    <submittedName>
        <fullName evidence="3">Uncharacterized protein</fullName>
    </submittedName>
</protein>
<proteinExistence type="predicted"/>
<dbReference type="RefSeq" id="WP_343932723.1">
    <property type="nucleotide sequence ID" value="NZ_BAAABU010000002.1"/>
</dbReference>
<sequence length="264" mass="28557">MTTPGVVRRRPVIHGDPSQIVGPPWTAGLYYFVLLAAAGVDVVTFHQVLMAAVDEEEVFLWVMVVGFTVVCLALSHTVGQQARQAVATRHVVGARTTALLCLVGWVALGLAAFVFRWNYAGADVASSIPIVIDGRESVGDADAGARERHLSAMLFLSLYVATGLVSGVAGYLRHNPAARQYARALSRRSKAAAKQARIESRLTAATELAEAVERVRRQREADWAALEGRCRSAVEKLKNETRLALLEKAGPPRLPAPDRGEDPR</sequence>
<feature type="transmembrane region" description="Helical" evidence="2">
    <location>
        <begin position="152"/>
        <end position="172"/>
    </location>
</feature>
<comment type="caution">
    <text evidence="3">The sequence shown here is derived from an EMBL/GenBank/DDBJ whole genome shotgun (WGS) entry which is preliminary data.</text>
</comment>
<evidence type="ECO:0000256" key="1">
    <source>
        <dbReference type="SAM" id="MobiDB-lite"/>
    </source>
</evidence>
<keyword evidence="2" id="KW-1133">Transmembrane helix</keyword>
<feature type="region of interest" description="Disordered" evidence="1">
    <location>
        <begin position="244"/>
        <end position="264"/>
    </location>
</feature>
<organism evidence="3 4">
    <name type="scientific">Saccharothrix mutabilis subsp. mutabilis</name>
    <dbReference type="NCBI Taxonomy" id="66855"/>
    <lineage>
        <taxon>Bacteria</taxon>
        <taxon>Bacillati</taxon>
        <taxon>Actinomycetota</taxon>
        <taxon>Actinomycetes</taxon>
        <taxon>Pseudonocardiales</taxon>
        <taxon>Pseudonocardiaceae</taxon>
        <taxon>Saccharothrix</taxon>
    </lineage>
</organism>
<feature type="transmembrane region" description="Helical" evidence="2">
    <location>
        <begin position="58"/>
        <end position="78"/>
    </location>
</feature>
<reference evidence="3 4" key="1">
    <citation type="journal article" date="2019" name="Int. J. Syst. Evol. Microbiol.">
        <title>The Global Catalogue of Microorganisms (GCM) 10K type strain sequencing project: providing services to taxonomists for standard genome sequencing and annotation.</title>
        <authorList>
            <consortium name="The Broad Institute Genomics Platform"/>
            <consortium name="The Broad Institute Genome Sequencing Center for Infectious Disease"/>
            <person name="Wu L."/>
            <person name="Ma J."/>
        </authorList>
    </citation>
    <scope>NUCLEOTIDE SEQUENCE [LARGE SCALE GENOMIC DNA]</scope>
    <source>
        <strain evidence="3 4">JCM 3380</strain>
    </source>
</reference>
<name>A0ABN0TAP4_9PSEU</name>
<evidence type="ECO:0000256" key="2">
    <source>
        <dbReference type="SAM" id="Phobius"/>
    </source>
</evidence>